<dbReference type="PROSITE" id="PS50893">
    <property type="entry name" value="ABC_TRANSPORTER_2"/>
    <property type="match status" value="1"/>
</dbReference>
<dbReference type="InterPro" id="IPR003593">
    <property type="entry name" value="AAA+_ATPase"/>
</dbReference>
<dbReference type="InterPro" id="IPR017871">
    <property type="entry name" value="ABC_transporter-like_CS"/>
</dbReference>
<dbReference type="Proteomes" id="UP000291072">
    <property type="component" value="Unassembled WGS sequence"/>
</dbReference>
<dbReference type="InterPro" id="IPR040582">
    <property type="entry name" value="OB_MalK-like"/>
</dbReference>
<gene>
    <name evidence="5" type="ORF">C4B25_00910</name>
</gene>
<dbReference type="Pfam" id="PF17912">
    <property type="entry name" value="OB_MalK"/>
    <property type="match status" value="1"/>
</dbReference>
<keyword evidence="1" id="KW-0813">Transport</keyword>
<dbReference type="Gene3D" id="3.40.50.300">
    <property type="entry name" value="P-loop containing nucleotide triphosphate hydrolases"/>
    <property type="match status" value="1"/>
</dbReference>
<comment type="caution">
    <text evidence="5">The sequence shown here is derived from an EMBL/GenBank/DDBJ whole genome shotgun (WGS) entry which is preliminary data.</text>
</comment>
<dbReference type="GO" id="GO:0140359">
    <property type="term" value="F:ABC-type transporter activity"/>
    <property type="evidence" value="ECO:0007669"/>
    <property type="project" value="InterPro"/>
</dbReference>
<evidence type="ECO:0000313" key="5">
    <source>
        <dbReference type="EMBL" id="TCG11655.1"/>
    </source>
</evidence>
<evidence type="ECO:0000259" key="4">
    <source>
        <dbReference type="PROSITE" id="PS50893"/>
    </source>
</evidence>
<proteinExistence type="predicted"/>
<dbReference type="CDD" id="cd03301">
    <property type="entry name" value="ABC_MalK_N"/>
    <property type="match status" value="1"/>
</dbReference>
<dbReference type="InterPro" id="IPR015855">
    <property type="entry name" value="ABC_transpr_MalK-like"/>
</dbReference>
<dbReference type="GO" id="GO:0016887">
    <property type="term" value="F:ATP hydrolysis activity"/>
    <property type="evidence" value="ECO:0007669"/>
    <property type="project" value="InterPro"/>
</dbReference>
<dbReference type="InterPro" id="IPR012340">
    <property type="entry name" value="NA-bd_OB-fold"/>
</dbReference>
<dbReference type="SMART" id="SM00382">
    <property type="entry name" value="AAA"/>
    <property type="match status" value="1"/>
</dbReference>
<dbReference type="InterPro" id="IPR047641">
    <property type="entry name" value="ABC_transpr_MalK/UgpC-like"/>
</dbReference>
<dbReference type="PANTHER" id="PTHR43875">
    <property type="entry name" value="MALTODEXTRIN IMPORT ATP-BINDING PROTEIN MSMX"/>
    <property type="match status" value="1"/>
</dbReference>
<name>A0A4R0XS03_9MOLU</name>
<organism evidence="5 6">
    <name type="scientific">Mycoplasma todarodis</name>
    <dbReference type="NCBI Taxonomy" id="1937191"/>
    <lineage>
        <taxon>Bacteria</taxon>
        <taxon>Bacillati</taxon>
        <taxon>Mycoplasmatota</taxon>
        <taxon>Mollicutes</taxon>
        <taxon>Mycoplasmataceae</taxon>
        <taxon>Mycoplasma</taxon>
    </lineage>
</organism>
<reference evidence="5 6" key="1">
    <citation type="submission" date="2018-02" db="EMBL/GenBank/DDBJ databases">
        <title>Mycoplasma marinum and Mycoplasma todarodis sp. nov., moderately halophilic and psychrotolerant mycoplasmas isolated from cephalopods.</title>
        <authorList>
            <person name="Viver T."/>
        </authorList>
    </citation>
    <scope>NUCLEOTIDE SEQUENCE [LARGE SCALE GENOMIC DNA]</scope>
    <source>
        <strain evidence="5 6">5H</strain>
    </source>
</reference>
<dbReference type="GO" id="GO:0055052">
    <property type="term" value="C:ATP-binding cassette (ABC) transporter complex, substrate-binding subunit-containing"/>
    <property type="evidence" value="ECO:0007669"/>
    <property type="project" value="TreeGrafter"/>
</dbReference>
<evidence type="ECO:0000256" key="2">
    <source>
        <dbReference type="ARBA" id="ARBA00022741"/>
    </source>
</evidence>
<dbReference type="InterPro" id="IPR008995">
    <property type="entry name" value="Mo/tungstate-bd_C_term_dom"/>
</dbReference>
<dbReference type="FunFam" id="3.40.50.300:FF:000042">
    <property type="entry name" value="Maltose/maltodextrin ABC transporter, ATP-binding protein"/>
    <property type="match status" value="1"/>
</dbReference>
<protein>
    <submittedName>
        <fullName evidence="5">ABC transporter ATP-binding protein</fullName>
    </submittedName>
</protein>
<sequence>MKIEIKKIGKKYEGNKAYTLNDINLDIADKDFTVLLGPSGCGKTTLLRMIAGLNSITKGDLLFNGRRVNELAPKDRDIAMVFQSYALYPHMNVFNNIAFGLKLKHEKKSIIEKRVRDVAKVMNLYDYLYNKPSDLSGGQRQRVALGRAIAKKPKIFLMDEPLSNLDAKLREKMRVEIVEIHEMLGTTTIYVTHDQLEAMTMATKIVLMNNQRIIQVAHPKEIYNEPNCIFAAKFIGSPTMNFVEGTYSKGVFNSGKDDFKFEVGTTYKKQLDKQWEGKKVVFGIRPSNISLSPKKTGMKNPIEILTESTELLGNDQIVRVKTSGMVLRVLVPNWVEIKSKMYIDFDLRTAHFFDKDTEQRVCENYEELAEAWKKHEEFLKSSITETKMKKQLFKKMKLREKKLKKLEERIENSSK</sequence>
<keyword evidence="6" id="KW-1185">Reference proteome</keyword>
<evidence type="ECO:0000256" key="1">
    <source>
        <dbReference type="ARBA" id="ARBA00022448"/>
    </source>
</evidence>
<dbReference type="Pfam" id="PF00005">
    <property type="entry name" value="ABC_tran"/>
    <property type="match status" value="1"/>
</dbReference>
<dbReference type="OrthoDB" id="9802264at2"/>
<dbReference type="Gene3D" id="2.40.50.140">
    <property type="entry name" value="Nucleic acid-binding proteins"/>
    <property type="match status" value="1"/>
</dbReference>
<keyword evidence="3 5" id="KW-0067">ATP-binding</keyword>
<keyword evidence="2" id="KW-0547">Nucleotide-binding</keyword>
<dbReference type="EMBL" id="PSZP01000004">
    <property type="protein sequence ID" value="TCG11655.1"/>
    <property type="molecule type" value="Genomic_DNA"/>
</dbReference>
<dbReference type="SUPFAM" id="SSF52540">
    <property type="entry name" value="P-loop containing nucleoside triphosphate hydrolases"/>
    <property type="match status" value="1"/>
</dbReference>
<dbReference type="AlphaFoldDB" id="A0A4R0XS03"/>
<evidence type="ECO:0000256" key="3">
    <source>
        <dbReference type="ARBA" id="ARBA00022840"/>
    </source>
</evidence>
<dbReference type="SUPFAM" id="SSF50331">
    <property type="entry name" value="MOP-like"/>
    <property type="match status" value="1"/>
</dbReference>
<dbReference type="InterPro" id="IPR027417">
    <property type="entry name" value="P-loop_NTPase"/>
</dbReference>
<dbReference type="InterPro" id="IPR003439">
    <property type="entry name" value="ABC_transporter-like_ATP-bd"/>
</dbReference>
<feature type="domain" description="ABC transporter" evidence="4">
    <location>
        <begin position="3"/>
        <end position="235"/>
    </location>
</feature>
<accession>A0A4R0XS03</accession>
<dbReference type="GO" id="GO:0005524">
    <property type="term" value="F:ATP binding"/>
    <property type="evidence" value="ECO:0007669"/>
    <property type="project" value="UniProtKB-KW"/>
</dbReference>
<dbReference type="Gene3D" id="2.40.50.100">
    <property type="match status" value="1"/>
</dbReference>
<evidence type="ECO:0000313" key="6">
    <source>
        <dbReference type="Proteomes" id="UP000291072"/>
    </source>
</evidence>
<dbReference type="PANTHER" id="PTHR43875:SF1">
    <property type="entry name" value="OSMOPROTECTIVE COMPOUNDS UPTAKE ATP-BINDING PROTEIN GGTA"/>
    <property type="match status" value="1"/>
</dbReference>
<dbReference type="PROSITE" id="PS00211">
    <property type="entry name" value="ABC_TRANSPORTER_1"/>
    <property type="match status" value="1"/>
</dbReference>
<dbReference type="GO" id="GO:0008643">
    <property type="term" value="P:carbohydrate transport"/>
    <property type="evidence" value="ECO:0007669"/>
    <property type="project" value="InterPro"/>
</dbReference>
<dbReference type="RefSeq" id="WP_131613184.1">
    <property type="nucleotide sequence ID" value="NZ_PSZP01000004.1"/>
</dbReference>